<keyword evidence="4" id="KW-1185">Reference proteome</keyword>
<reference evidence="3 4" key="1">
    <citation type="submission" date="2016-05" db="EMBL/GenBank/DDBJ databases">
        <title>Genome sequencing reveals origins of a unique bacterial endosymbiosis in the earliest lineages of terrestrial Fungi.</title>
        <authorList>
            <consortium name="DOE Joint Genome Institute"/>
            <person name="Uehling J."/>
            <person name="Gryganskyi A."/>
            <person name="Hameed K."/>
            <person name="Tschaplinski T."/>
            <person name="Misztal P."/>
            <person name="Wu S."/>
            <person name="Desiro A."/>
            <person name="Vande Pol N."/>
            <person name="Du Z.-Y."/>
            <person name="Zienkiewicz A."/>
            <person name="Zienkiewicz K."/>
            <person name="Morin E."/>
            <person name="Tisserant E."/>
            <person name="Splivallo R."/>
            <person name="Hainaut M."/>
            <person name="Henrissat B."/>
            <person name="Ohm R."/>
            <person name="Kuo A."/>
            <person name="Yan J."/>
            <person name="Lipzen A."/>
            <person name="Nolan M."/>
            <person name="Labutti K."/>
            <person name="Barry K."/>
            <person name="Goldstein A."/>
            <person name="Labbe J."/>
            <person name="Schadt C."/>
            <person name="Tuskan G."/>
            <person name="Grigoriev I."/>
            <person name="Martin F."/>
            <person name="Vilgalys R."/>
            <person name="Bonito G."/>
        </authorList>
    </citation>
    <scope>NUCLEOTIDE SEQUENCE [LARGE SCALE GENOMIC DNA]</scope>
    <source>
        <strain evidence="3 4">AG-77</strain>
    </source>
</reference>
<proteinExistence type="predicted"/>
<keyword evidence="2" id="KW-0812">Transmembrane</keyword>
<feature type="region of interest" description="Disordered" evidence="1">
    <location>
        <begin position="78"/>
        <end position="100"/>
    </location>
</feature>
<evidence type="ECO:0008006" key="5">
    <source>
        <dbReference type="Google" id="ProtNLM"/>
    </source>
</evidence>
<sequence length="118" mass="14010">MPDHVPANEMNAQFFHKRKNRRNRRMALGSHTNMHEEQHTFVPLSLSISFPLSISSPYFRLIIYLFIFWFQVHLKERGPKEKRQEDTQMRTVHGVRQKGRTLRSYKANSPFSTIPPSD</sequence>
<keyword evidence="2" id="KW-0472">Membrane</keyword>
<dbReference type="AlphaFoldDB" id="A0A197K6N1"/>
<dbReference type="Proteomes" id="UP000078512">
    <property type="component" value="Unassembled WGS sequence"/>
</dbReference>
<feature type="transmembrane region" description="Helical" evidence="2">
    <location>
        <begin position="57"/>
        <end position="74"/>
    </location>
</feature>
<name>A0A197K6N1_9FUNG</name>
<evidence type="ECO:0000256" key="2">
    <source>
        <dbReference type="SAM" id="Phobius"/>
    </source>
</evidence>
<protein>
    <recommendedName>
        <fullName evidence="5">Transmembrane protein</fullName>
    </recommendedName>
</protein>
<gene>
    <name evidence="3" type="ORF">K457DRAFT_271809</name>
</gene>
<dbReference type="EMBL" id="KV442023">
    <property type="protein sequence ID" value="OAQ32828.1"/>
    <property type="molecule type" value="Genomic_DNA"/>
</dbReference>
<evidence type="ECO:0000256" key="1">
    <source>
        <dbReference type="SAM" id="MobiDB-lite"/>
    </source>
</evidence>
<organism evidence="3 4">
    <name type="scientific">Linnemannia elongata AG-77</name>
    <dbReference type="NCBI Taxonomy" id="1314771"/>
    <lineage>
        <taxon>Eukaryota</taxon>
        <taxon>Fungi</taxon>
        <taxon>Fungi incertae sedis</taxon>
        <taxon>Mucoromycota</taxon>
        <taxon>Mortierellomycotina</taxon>
        <taxon>Mortierellomycetes</taxon>
        <taxon>Mortierellales</taxon>
        <taxon>Mortierellaceae</taxon>
        <taxon>Linnemannia</taxon>
    </lineage>
</organism>
<feature type="compositionally biased region" description="Basic and acidic residues" evidence="1">
    <location>
        <begin position="78"/>
        <end position="88"/>
    </location>
</feature>
<accession>A0A197K6N1</accession>
<keyword evidence="2" id="KW-1133">Transmembrane helix</keyword>
<evidence type="ECO:0000313" key="3">
    <source>
        <dbReference type="EMBL" id="OAQ32828.1"/>
    </source>
</evidence>
<evidence type="ECO:0000313" key="4">
    <source>
        <dbReference type="Proteomes" id="UP000078512"/>
    </source>
</evidence>